<dbReference type="Pfam" id="PF05825">
    <property type="entry name" value="PSP94"/>
    <property type="match status" value="1"/>
</dbReference>
<keyword evidence="4" id="KW-1015">Disulfide bond</keyword>
<proteinExistence type="inferred from homology"/>
<dbReference type="EMBL" id="CM004478">
    <property type="protein sequence ID" value="OCT71851.1"/>
    <property type="molecule type" value="Genomic_DNA"/>
</dbReference>
<dbReference type="OMA" id="TEGCNSC"/>
<dbReference type="PANTHER" id="PTHR10500:SF7">
    <property type="entry name" value="BETA-MICROSEMINOPROTEIN"/>
    <property type="match status" value="1"/>
</dbReference>
<evidence type="ECO:0000256" key="1">
    <source>
        <dbReference type="ARBA" id="ARBA00004613"/>
    </source>
</evidence>
<accession>A0A974HBW4</accession>
<dbReference type="InterPro" id="IPR008735">
    <property type="entry name" value="PSP94"/>
</dbReference>
<feature type="signal peptide" evidence="5">
    <location>
        <begin position="1"/>
        <end position="19"/>
    </location>
</feature>
<evidence type="ECO:0000256" key="4">
    <source>
        <dbReference type="ARBA" id="ARBA00023157"/>
    </source>
</evidence>
<comment type="similarity">
    <text evidence="2">Belongs to the beta-microseminoprotein family.</text>
</comment>
<evidence type="ECO:0000313" key="7">
    <source>
        <dbReference type="Proteomes" id="UP000694892"/>
    </source>
</evidence>
<gene>
    <name evidence="6" type="ORF">XELAEV_18034828mg</name>
</gene>
<dbReference type="AlphaFoldDB" id="A0A974HBW4"/>
<keyword evidence="3" id="KW-0964">Secreted</keyword>
<keyword evidence="5" id="KW-0732">Signal</keyword>
<dbReference type="Gene3D" id="2.60.40.1900">
    <property type="entry name" value="Beta-microseminoprotein (PSP94) domain"/>
    <property type="match status" value="1"/>
</dbReference>
<comment type="subcellular location">
    <subcellularLocation>
        <location evidence="1">Secreted</location>
    </subcellularLocation>
</comment>
<organism evidence="6 7">
    <name type="scientific">Xenopus laevis</name>
    <name type="common">African clawed frog</name>
    <dbReference type="NCBI Taxonomy" id="8355"/>
    <lineage>
        <taxon>Eukaryota</taxon>
        <taxon>Metazoa</taxon>
        <taxon>Chordata</taxon>
        <taxon>Craniata</taxon>
        <taxon>Vertebrata</taxon>
        <taxon>Euteleostomi</taxon>
        <taxon>Amphibia</taxon>
        <taxon>Batrachia</taxon>
        <taxon>Anura</taxon>
        <taxon>Pipoidea</taxon>
        <taxon>Pipidae</taxon>
        <taxon>Xenopodinae</taxon>
        <taxon>Xenopus</taxon>
        <taxon>Xenopus</taxon>
    </lineage>
</organism>
<sequence length="110" mass="12170">KCILASVIALGILVTTCNGACVRSLPVFGAAHRGCLYGNKVYKLGSRFRNNCRDCNCLNDGSMQCCNVYRTPAKYDKENCEAIFNKQTCIYSVVEKKDHSKECEIYAVVG</sequence>
<dbReference type="PANTHER" id="PTHR10500">
    <property type="entry name" value="BETA-MICROSEMINOPROTEIN"/>
    <property type="match status" value="1"/>
</dbReference>
<evidence type="ECO:0000256" key="2">
    <source>
        <dbReference type="ARBA" id="ARBA00010352"/>
    </source>
</evidence>
<feature type="chain" id="PRO_5038030559" description="Beta-microseminoprotein" evidence="5">
    <location>
        <begin position="20"/>
        <end position="110"/>
    </location>
</feature>
<evidence type="ECO:0000256" key="3">
    <source>
        <dbReference type="ARBA" id="ARBA00022525"/>
    </source>
</evidence>
<dbReference type="GO" id="GO:0005576">
    <property type="term" value="C:extracellular region"/>
    <property type="evidence" value="ECO:0007669"/>
    <property type="project" value="UniProtKB-SubCell"/>
</dbReference>
<evidence type="ECO:0000313" key="6">
    <source>
        <dbReference type="EMBL" id="OCT71851.1"/>
    </source>
</evidence>
<evidence type="ECO:0000256" key="5">
    <source>
        <dbReference type="SAM" id="SignalP"/>
    </source>
</evidence>
<name>A0A974HBW4_XENLA</name>
<protein>
    <recommendedName>
        <fullName evidence="8">Beta-microseminoprotein</fullName>
    </recommendedName>
</protein>
<feature type="non-terminal residue" evidence="6">
    <location>
        <position position="1"/>
    </location>
</feature>
<dbReference type="Proteomes" id="UP000694892">
    <property type="component" value="Chromosome 7L"/>
</dbReference>
<reference evidence="7" key="1">
    <citation type="journal article" date="2016" name="Nature">
        <title>Genome evolution in the allotetraploid frog Xenopus laevis.</title>
        <authorList>
            <person name="Session A.M."/>
            <person name="Uno Y."/>
            <person name="Kwon T."/>
            <person name="Chapman J.A."/>
            <person name="Toyoda A."/>
            <person name="Takahashi S."/>
            <person name="Fukui A."/>
            <person name="Hikosaka A."/>
            <person name="Suzuki A."/>
            <person name="Kondo M."/>
            <person name="van Heeringen S.J."/>
            <person name="Quigley I."/>
            <person name="Heinz S."/>
            <person name="Ogino H."/>
            <person name="Ochi H."/>
            <person name="Hellsten U."/>
            <person name="Lyons J.B."/>
            <person name="Simakov O."/>
            <person name="Putnam N."/>
            <person name="Stites J."/>
            <person name="Kuroki Y."/>
            <person name="Tanaka T."/>
            <person name="Michiue T."/>
            <person name="Watanabe M."/>
            <person name="Bogdanovic O."/>
            <person name="Lister R."/>
            <person name="Georgiou G."/>
            <person name="Paranjpe S.S."/>
            <person name="van Kruijsbergen I."/>
            <person name="Shu S."/>
            <person name="Carlson J."/>
            <person name="Kinoshita T."/>
            <person name="Ohta Y."/>
            <person name="Mawaribuchi S."/>
            <person name="Jenkins J."/>
            <person name="Grimwood J."/>
            <person name="Schmutz J."/>
            <person name="Mitros T."/>
            <person name="Mozaffari S.V."/>
            <person name="Suzuki Y."/>
            <person name="Haramoto Y."/>
            <person name="Yamamoto T.S."/>
            <person name="Takagi C."/>
            <person name="Heald R."/>
            <person name="Miller K."/>
            <person name="Haudenschild C."/>
            <person name="Kitzman J."/>
            <person name="Nakayama T."/>
            <person name="Izutsu Y."/>
            <person name="Robert J."/>
            <person name="Fortriede J."/>
            <person name="Burns K."/>
            <person name="Lotay V."/>
            <person name="Karimi K."/>
            <person name="Yasuoka Y."/>
            <person name="Dichmann D.S."/>
            <person name="Flajnik M.F."/>
            <person name="Houston D.W."/>
            <person name="Shendure J."/>
            <person name="DuPasquier L."/>
            <person name="Vize P.D."/>
            <person name="Zorn A.M."/>
            <person name="Ito M."/>
            <person name="Marcotte E.M."/>
            <person name="Wallingford J.B."/>
            <person name="Ito Y."/>
            <person name="Asashima M."/>
            <person name="Ueno N."/>
            <person name="Matsuda Y."/>
            <person name="Veenstra G.J."/>
            <person name="Fujiyama A."/>
            <person name="Harland R.M."/>
            <person name="Taira M."/>
            <person name="Rokhsar D.S."/>
        </authorList>
    </citation>
    <scope>NUCLEOTIDE SEQUENCE [LARGE SCALE GENOMIC DNA]</scope>
    <source>
        <strain evidence="7">J</strain>
    </source>
</reference>
<evidence type="ECO:0008006" key="8">
    <source>
        <dbReference type="Google" id="ProtNLM"/>
    </source>
</evidence>